<dbReference type="EMBL" id="PGOL01007116">
    <property type="protein sequence ID" value="PKI33029.1"/>
    <property type="molecule type" value="Genomic_DNA"/>
</dbReference>
<keyword evidence="3" id="KW-1185">Reference proteome</keyword>
<gene>
    <name evidence="2" type="ORF">CRG98_046586</name>
</gene>
<feature type="region of interest" description="Disordered" evidence="1">
    <location>
        <begin position="50"/>
        <end position="71"/>
    </location>
</feature>
<evidence type="ECO:0000313" key="3">
    <source>
        <dbReference type="Proteomes" id="UP000233551"/>
    </source>
</evidence>
<accession>A0A2I0HMR9</accession>
<proteinExistence type="predicted"/>
<dbReference type="Proteomes" id="UP000233551">
    <property type="component" value="Unassembled WGS sequence"/>
</dbReference>
<sequence length="71" mass="7817">MDELKVSIDEVGEAYDLHGLKARQQSQFGGGVVGRWRPYPQFEVSPKDLLNRGLGHHRPVIPPPDKVSGGP</sequence>
<dbReference type="AlphaFoldDB" id="A0A2I0HMR9"/>
<name>A0A2I0HMR9_PUNGR</name>
<protein>
    <submittedName>
        <fullName evidence="2">Uncharacterized protein</fullName>
    </submittedName>
</protein>
<evidence type="ECO:0000256" key="1">
    <source>
        <dbReference type="SAM" id="MobiDB-lite"/>
    </source>
</evidence>
<reference evidence="2 3" key="1">
    <citation type="submission" date="2017-11" db="EMBL/GenBank/DDBJ databases">
        <title>De-novo sequencing of pomegranate (Punica granatum L.) genome.</title>
        <authorList>
            <person name="Akparov Z."/>
            <person name="Amiraslanov A."/>
            <person name="Hajiyeva S."/>
            <person name="Abbasov M."/>
            <person name="Kaur K."/>
            <person name="Hamwieh A."/>
            <person name="Solovyev V."/>
            <person name="Salamov A."/>
            <person name="Braich B."/>
            <person name="Kosarev P."/>
            <person name="Mahmoud A."/>
            <person name="Hajiyev E."/>
            <person name="Babayeva S."/>
            <person name="Izzatullayeva V."/>
            <person name="Mammadov A."/>
            <person name="Mammadov A."/>
            <person name="Sharifova S."/>
            <person name="Ojaghi J."/>
            <person name="Eynullazada K."/>
            <person name="Bayramov B."/>
            <person name="Abdulazimova A."/>
            <person name="Shahmuradov I."/>
        </authorList>
    </citation>
    <scope>NUCLEOTIDE SEQUENCE [LARGE SCALE GENOMIC DNA]</scope>
    <source>
        <strain evidence="3">cv. AG2017</strain>
        <tissue evidence="2">Leaf</tissue>
    </source>
</reference>
<organism evidence="2 3">
    <name type="scientific">Punica granatum</name>
    <name type="common">Pomegranate</name>
    <dbReference type="NCBI Taxonomy" id="22663"/>
    <lineage>
        <taxon>Eukaryota</taxon>
        <taxon>Viridiplantae</taxon>
        <taxon>Streptophyta</taxon>
        <taxon>Embryophyta</taxon>
        <taxon>Tracheophyta</taxon>
        <taxon>Spermatophyta</taxon>
        <taxon>Magnoliopsida</taxon>
        <taxon>eudicotyledons</taxon>
        <taxon>Gunneridae</taxon>
        <taxon>Pentapetalae</taxon>
        <taxon>rosids</taxon>
        <taxon>malvids</taxon>
        <taxon>Myrtales</taxon>
        <taxon>Lythraceae</taxon>
        <taxon>Punica</taxon>
    </lineage>
</organism>
<evidence type="ECO:0000313" key="2">
    <source>
        <dbReference type="EMBL" id="PKI33029.1"/>
    </source>
</evidence>
<comment type="caution">
    <text evidence="2">The sequence shown here is derived from an EMBL/GenBank/DDBJ whole genome shotgun (WGS) entry which is preliminary data.</text>
</comment>